<reference evidence="4 5" key="1">
    <citation type="submission" date="2023-07" db="EMBL/GenBank/DDBJ databases">
        <title>Bacillus lucianemedeirus sp. nov, a new species isolated from an immunobiological production facility.</title>
        <authorList>
            <person name="Costa L.V."/>
            <person name="Miranda R.V.S.L."/>
            <person name="Brandao M.L.L."/>
            <person name="Reis C.M.F."/>
            <person name="Frazao A.M."/>
            <person name="Cruz F.V."/>
            <person name="Baio P.V.P."/>
            <person name="Veras J.F.C."/>
            <person name="Ramos J.N."/>
            <person name="Vieira V."/>
        </authorList>
    </citation>
    <scope>NUCLEOTIDE SEQUENCE [LARGE SCALE GENOMIC DNA]</scope>
    <source>
        <strain evidence="4 5">B190/17</strain>
    </source>
</reference>
<protein>
    <recommendedName>
        <fullName evidence="2">Autolysin</fullName>
    </recommendedName>
    <alternativeName>
        <fullName evidence="1">Cell wall hydrolase</fullName>
    </alternativeName>
</protein>
<evidence type="ECO:0000313" key="5">
    <source>
        <dbReference type="Proteomes" id="UP001619911"/>
    </source>
</evidence>
<accession>A0ABW8I3Q7</accession>
<dbReference type="InterPro" id="IPR002502">
    <property type="entry name" value="Amidase_domain"/>
</dbReference>
<evidence type="ECO:0000259" key="3">
    <source>
        <dbReference type="SMART" id="SM00644"/>
    </source>
</evidence>
<gene>
    <name evidence="4" type="ORF">QYG89_00210</name>
</gene>
<proteinExistence type="predicted"/>
<evidence type="ECO:0000256" key="1">
    <source>
        <dbReference type="ARBA" id="ARBA00030881"/>
    </source>
</evidence>
<dbReference type="EMBL" id="JAUIYO010000001">
    <property type="protein sequence ID" value="MFK2824117.1"/>
    <property type="molecule type" value="Genomic_DNA"/>
</dbReference>
<dbReference type="InterPro" id="IPR036505">
    <property type="entry name" value="Amidase/PGRP_sf"/>
</dbReference>
<name>A0ABW8I3Q7_9BACI</name>
<dbReference type="SUPFAM" id="SSF47090">
    <property type="entry name" value="PGBD-like"/>
    <property type="match status" value="1"/>
</dbReference>
<dbReference type="Pfam" id="PF01471">
    <property type="entry name" value="PG_binding_1"/>
    <property type="match status" value="1"/>
</dbReference>
<dbReference type="Proteomes" id="UP001619911">
    <property type="component" value="Unassembled WGS sequence"/>
</dbReference>
<feature type="domain" description="N-acetylmuramoyl-L-alanine amidase" evidence="3">
    <location>
        <begin position="9"/>
        <end position="151"/>
    </location>
</feature>
<dbReference type="CDD" id="cd06583">
    <property type="entry name" value="PGRP"/>
    <property type="match status" value="1"/>
</dbReference>
<dbReference type="Gene3D" id="3.40.80.10">
    <property type="entry name" value="Peptidoglycan recognition protein-like"/>
    <property type="match status" value="1"/>
</dbReference>
<dbReference type="RefSeq" id="WP_404313621.1">
    <property type="nucleotide sequence ID" value="NZ_JAUIYO010000001.1"/>
</dbReference>
<dbReference type="Pfam" id="PF01510">
    <property type="entry name" value="Amidase_2"/>
    <property type="match status" value="1"/>
</dbReference>
<dbReference type="SMART" id="SM00644">
    <property type="entry name" value="Ami_2"/>
    <property type="match status" value="1"/>
</dbReference>
<dbReference type="InterPro" id="IPR036366">
    <property type="entry name" value="PGBDSf"/>
</dbReference>
<evidence type="ECO:0000256" key="2">
    <source>
        <dbReference type="ARBA" id="ARBA00032390"/>
    </source>
</evidence>
<dbReference type="SUPFAM" id="SSF55846">
    <property type="entry name" value="N-acetylmuramoyl-L-alanine amidase-like"/>
    <property type="match status" value="1"/>
</dbReference>
<evidence type="ECO:0000313" key="4">
    <source>
        <dbReference type="EMBL" id="MFK2824117.1"/>
    </source>
</evidence>
<organism evidence="4 5">
    <name type="scientific">Bacillus lumedeiriae</name>
    <dbReference type="NCBI Taxonomy" id="3058829"/>
    <lineage>
        <taxon>Bacteria</taxon>
        <taxon>Bacillati</taxon>
        <taxon>Bacillota</taxon>
        <taxon>Bacilli</taxon>
        <taxon>Bacillales</taxon>
        <taxon>Bacillaceae</taxon>
        <taxon>Bacillus</taxon>
    </lineage>
</organism>
<sequence length="337" mass="38655">MNIIVDFIEGLPQRNYRHGFNKPEGIVAHSTGIMNMTNDTVARNRRVFTPSYVRKRGAFVHGFVDHESYWQSADYRYIAHGAGTTANRRFIHIELCETKNREHFLQSYKNFIGVIVDIMKTYGWKPERQQTLWTHGEVASILGGTTHNDPFPYFNYHDITINQFYKDVKTAYEGKTMSIDYPGVKWGSGLTEEQIVQLQRALITLGYDLSQYGDDGIYGKETANAVMIYERRHHESADGHADPAIFAAILADAENVTQRKQKPEEKIFARLVSGTFATEEDRNQTADKIAKETGWTIYKAGCMELRIATGTFTTEESVRKAENIMKKYVKVVYVKYE</sequence>
<comment type="caution">
    <text evidence="4">The sequence shown here is derived from an EMBL/GenBank/DDBJ whole genome shotgun (WGS) entry which is preliminary data.</text>
</comment>
<keyword evidence="5" id="KW-1185">Reference proteome</keyword>
<dbReference type="InterPro" id="IPR036365">
    <property type="entry name" value="PGBD-like_sf"/>
</dbReference>
<dbReference type="InterPro" id="IPR002477">
    <property type="entry name" value="Peptidoglycan-bd-like"/>
</dbReference>
<dbReference type="Gene3D" id="1.10.101.10">
    <property type="entry name" value="PGBD-like superfamily/PGBD"/>
    <property type="match status" value="1"/>
</dbReference>